<dbReference type="CDD" id="cd24085">
    <property type="entry name" value="ASKHA_NBD_PanK-II_bac"/>
    <property type="match status" value="1"/>
</dbReference>
<accession>A0A3D8PHD7</accession>
<comment type="caution">
    <text evidence="7">The sequence shown here is derived from an EMBL/GenBank/DDBJ whole genome shotgun (WGS) entry which is preliminary data.</text>
</comment>
<keyword evidence="8" id="KW-1185">Reference proteome</keyword>
<dbReference type="PANTHER" id="PTHR12280">
    <property type="entry name" value="PANTOTHENATE KINASE"/>
    <property type="match status" value="1"/>
</dbReference>
<dbReference type="Proteomes" id="UP000256520">
    <property type="component" value="Unassembled WGS sequence"/>
</dbReference>
<evidence type="ECO:0000256" key="5">
    <source>
        <dbReference type="ARBA" id="ARBA00022840"/>
    </source>
</evidence>
<dbReference type="InterPro" id="IPR011602">
    <property type="entry name" value="Type_II_PanK_bac"/>
</dbReference>
<dbReference type="GO" id="GO:0005524">
    <property type="term" value="F:ATP binding"/>
    <property type="evidence" value="ECO:0007669"/>
    <property type="project" value="UniProtKB-KW"/>
</dbReference>
<dbReference type="Gene3D" id="3.30.420.40">
    <property type="match status" value="1"/>
</dbReference>
<name>A0A3D8PHD7_9BACI</name>
<protein>
    <submittedName>
        <fullName evidence="7">Type II pantothenate kinase</fullName>
    </submittedName>
</protein>
<evidence type="ECO:0000256" key="1">
    <source>
        <dbReference type="ARBA" id="ARBA00022490"/>
    </source>
</evidence>
<dbReference type="OrthoDB" id="358216at2"/>
<dbReference type="GO" id="GO:0015937">
    <property type="term" value="P:coenzyme A biosynthetic process"/>
    <property type="evidence" value="ECO:0007669"/>
    <property type="project" value="UniProtKB-KW"/>
</dbReference>
<sequence length="286" mass="30958">MFVLFSSFLYDFKYNRQGGVDSMVEKVGIDAGGSLIKVAYEENGELIFKTFSEVDILLTWLKDLSPDAELYLTGGKSAHLHKFVRHRSHLKEEFQAIIDGTRFLLEQEQESLPDNFLITSIGTGTSVFHVAGESHNRLFGSGIGGGTLMGLGMLISGKVKFHDIIALAESGNRQHSDLLVKDIYTPGDAPLLGDLTAANFGKAHLNAQATNEDHLASLIQLIGETIISLAGQAAVATGSEKIVFVGRTLNENEPLKKVLSSFQAMLPYEPIFLDNGAYVGAVGSLI</sequence>
<dbReference type="NCBIfam" id="NF009842">
    <property type="entry name" value="PRK13317.1"/>
    <property type="match status" value="1"/>
</dbReference>
<organism evidence="7 8">
    <name type="scientific">Oceanobacillus chungangensis</name>
    <dbReference type="NCBI Taxonomy" id="1229152"/>
    <lineage>
        <taxon>Bacteria</taxon>
        <taxon>Bacillati</taxon>
        <taxon>Bacillota</taxon>
        <taxon>Bacilli</taxon>
        <taxon>Bacillales</taxon>
        <taxon>Bacillaceae</taxon>
        <taxon>Oceanobacillus</taxon>
    </lineage>
</organism>
<reference evidence="8" key="1">
    <citation type="submission" date="2017-11" db="EMBL/GenBank/DDBJ databases">
        <authorList>
            <person name="Zhu W."/>
        </authorList>
    </citation>
    <scope>NUCLEOTIDE SEQUENCE [LARGE SCALE GENOMIC DNA]</scope>
    <source>
        <strain evidence="8">CAU 1051</strain>
    </source>
</reference>
<evidence type="ECO:0000313" key="7">
    <source>
        <dbReference type="EMBL" id="RDW15480.1"/>
    </source>
</evidence>
<dbReference type="GO" id="GO:0004594">
    <property type="term" value="F:pantothenate kinase activity"/>
    <property type="evidence" value="ECO:0007669"/>
    <property type="project" value="InterPro"/>
</dbReference>
<dbReference type="PANTHER" id="PTHR12280:SF20">
    <property type="entry name" value="4'-PHOSPHOPANTETHEINE PHOSPHATASE"/>
    <property type="match status" value="1"/>
</dbReference>
<evidence type="ECO:0000256" key="3">
    <source>
        <dbReference type="ARBA" id="ARBA00022741"/>
    </source>
</evidence>
<dbReference type="InterPro" id="IPR004567">
    <property type="entry name" value="Type_II_PanK"/>
</dbReference>
<dbReference type="EMBL" id="PIOD01000025">
    <property type="protein sequence ID" value="RDW15480.1"/>
    <property type="molecule type" value="Genomic_DNA"/>
</dbReference>
<dbReference type="InterPro" id="IPR043129">
    <property type="entry name" value="ATPase_NBD"/>
</dbReference>
<keyword evidence="6" id="KW-0173">Coenzyme A biosynthesis</keyword>
<keyword evidence="4 7" id="KW-0418">Kinase</keyword>
<keyword evidence="1" id="KW-0963">Cytoplasm</keyword>
<evidence type="ECO:0000256" key="2">
    <source>
        <dbReference type="ARBA" id="ARBA00022679"/>
    </source>
</evidence>
<proteinExistence type="predicted"/>
<dbReference type="PIRSF" id="PIRSF036940">
    <property type="entry name" value="PanK_bac_aCoA"/>
    <property type="match status" value="1"/>
</dbReference>
<keyword evidence="3" id="KW-0547">Nucleotide-binding</keyword>
<keyword evidence="2" id="KW-0808">Transferase</keyword>
<dbReference type="GO" id="GO:0005829">
    <property type="term" value="C:cytosol"/>
    <property type="evidence" value="ECO:0007669"/>
    <property type="project" value="TreeGrafter"/>
</dbReference>
<evidence type="ECO:0000313" key="8">
    <source>
        <dbReference type="Proteomes" id="UP000256520"/>
    </source>
</evidence>
<dbReference type="AlphaFoldDB" id="A0A3D8PHD7"/>
<dbReference type="Pfam" id="PF03630">
    <property type="entry name" value="Fumble"/>
    <property type="match status" value="1"/>
</dbReference>
<dbReference type="SUPFAM" id="SSF53067">
    <property type="entry name" value="Actin-like ATPase domain"/>
    <property type="match status" value="1"/>
</dbReference>
<evidence type="ECO:0000256" key="6">
    <source>
        <dbReference type="ARBA" id="ARBA00022993"/>
    </source>
</evidence>
<gene>
    <name evidence="7" type="ORF">CWR45_16995</name>
</gene>
<evidence type="ECO:0000256" key="4">
    <source>
        <dbReference type="ARBA" id="ARBA00022777"/>
    </source>
</evidence>
<keyword evidence="5" id="KW-0067">ATP-binding</keyword>